<dbReference type="AlphaFoldDB" id="A0A4Q9MIH0"/>
<evidence type="ECO:0000313" key="2">
    <source>
        <dbReference type="EMBL" id="TBU25736.1"/>
    </source>
</evidence>
<keyword evidence="1" id="KW-0812">Transmembrane</keyword>
<keyword evidence="1" id="KW-0472">Membrane</keyword>
<accession>A0A4Q9MIH0</accession>
<name>A0A4Q9MIH0_9APHY</name>
<sequence length="68" mass="7506">MVRSWQCLGERPVPSPVQFSRPLRVLLLVVCRAIFTACGSGVFSIFLAAIWIWHICAIRGSLSSICSV</sequence>
<proteinExistence type="predicted"/>
<gene>
    <name evidence="2" type="ORF">BD311DRAFT_764040</name>
</gene>
<feature type="transmembrane region" description="Helical" evidence="1">
    <location>
        <begin position="25"/>
        <end position="53"/>
    </location>
</feature>
<dbReference type="EMBL" id="ML143456">
    <property type="protein sequence ID" value="TBU25736.1"/>
    <property type="molecule type" value="Genomic_DNA"/>
</dbReference>
<keyword evidence="1" id="KW-1133">Transmembrane helix</keyword>
<dbReference type="Proteomes" id="UP000292957">
    <property type="component" value="Unassembled WGS sequence"/>
</dbReference>
<organism evidence="2">
    <name type="scientific">Dichomitus squalens</name>
    <dbReference type="NCBI Taxonomy" id="114155"/>
    <lineage>
        <taxon>Eukaryota</taxon>
        <taxon>Fungi</taxon>
        <taxon>Dikarya</taxon>
        <taxon>Basidiomycota</taxon>
        <taxon>Agaricomycotina</taxon>
        <taxon>Agaricomycetes</taxon>
        <taxon>Polyporales</taxon>
        <taxon>Polyporaceae</taxon>
        <taxon>Dichomitus</taxon>
    </lineage>
</organism>
<protein>
    <submittedName>
        <fullName evidence="2">Uncharacterized protein</fullName>
    </submittedName>
</protein>
<evidence type="ECO:0000256" key="1">
    <source>
        <dbReference type="SAM" id="Phobius"/>
    </source>
</evidence>
<reference evidence="2" key="1">
    <citation type="submission" date="2019-01" db="EMBL/GenBank/DDBJ databases">
        <title>Draft genome sequences of three monokaryotic isolates of the white-rot basidiomycete fungus Dichomitus squalens.</title>
        <authorList>
            <consortium name="DOE Joint Genome Institute"/>
            <person name="Lopez S.C."/>
            <person name="Andreopoulos B."/>
            <person name="Pangilinan J."/>
            <person name="Lipzen A."/>
            <person name="Riley R."/>
            <person name="Ahrendt S."/>
            <person name="Ng V."/>
            <person name="Barry K."/>
            <person name="Daum C."/>
            <person name="Grigoriev I.V."/>
            <person name="Hilden K.S."/>
            <person name="Makela M.R."/>
            <person name="de Vries R.P."/>
        </authorList>
    </citation>
    <scope>NUCLEOTIDE SEQUENCE [LARGE SCALE GENOMIC DNA]</scope>
    <source>
        <strain evidence="2">OM18370.1</strain>
    </source>
</reference>